<organism evidence="9 10">
    <name type="scientific">Variovorax paradoxus</name>
    <dbReference type="NCBI Taxonomy" id="34073"/>
    <lineage>
        <taxon>Bacteria</taxon>
        <taxon>Pseudomonadati</taxon>
        <taxon>Pseudomonadota</taxon>
        <taxon>Betaproteobacteria</taxon>
        <taxon>Burkholderiales</taxon>
        <taxon>Comamonadaceae</taxon>
        <taxon>Variovorax</taxon>
    </lineage>
</organism>
<comment type="subcellular location">
    <subcellularLocation>
        <location evidence="1 7">Cell membrane</location>
        <topology evidence="1 7">Multi-pass membrane protein</topology>
    </subcellularLocation>
</comment>
<proteinExistence type="inferred from homology"/>
<dbReference type="PANTHER" id="PTHR30151:SF19">
    <property type="entry name" value="ABC TRANSPORTER PERMEASE"/>
    <property type="match status" value="1"/>
</dbReference>
<evidence type="ECO:0000256" key="4">
    <source>
        <dbReference type="ARBA" id="ARBA00022692"/>
    </source>
</evidence>
<dbReference type="GO" id="GO:0055085">
    <property type="term" value="P:transmembrane transport"/>
    <property type="evidence" value="ECO:0007669"/>
    <property type="project" value="InterPro"/>
</dbReference>
<feature type="transmembrane region" description="Helical" evidence="7">
    <location>
        <begin position="204"/>
        <end position="234"/>
    </location>
</feature>
<feature type="transmembrane region" description="Helical" evidence="7">
    <location>
        <begin position="105"/>
        <end position="125"/>
    </location>
</feature>
<evidence type="ECO:0000256" key="6">
    <source>
        <dbReference type="ARBA" id="ARBA00023136"/>
    </source>
</evidence>
<evidence type="ECO:0000259" key="8">
    <source>
        <dbReference type="PROSITE" id="PS50928"/>
    </source>
</evidence>
<comment type="similarity">
    <text evidence="7">Belongs to the binding-protein-dependent transport system permease family.</text>
</comment>
<accession>A0A0H2LV75</accession>
<dbReference type="GO" id="GO:0005886">
    <property type="term" value="C:plasma membrane"/>
    <property type="evidence" value="ECO:0007669"/>
    <property type="project" value="UniProtKB-SubCell"/>
</dbReference>
<feature type="domain" description="ABC transmembrane type-1" evidence="8">
    <location>
        <begin position="99"/>
        <end position="278"/>
    </location>
</feature>
<keyword evidence="5 7" id="KW-1133">Transmembrane helix</keyword>
<evidence type="ECO:0000256" key="3">
    <source>
        <dbReference type="ARBA" id="ARBA00022475"/>
    </source>
</evidence>
<dbReference type="InterPro" id="IPR000515">
    <property type="entry name" value="MetI-like"/>
</dbReference>
<keyword evidence="2 7" id="KW-0813">Transport</keyword>
<gene>
    <name evidence="9" type="primary">ssuC16</name>
    <name evidence="9" type="ORF">VPARA_52820</name>
</gene>
<dbReference type="PROSITE" id="PS50928">
    <property type="entry name" value="ABC_TM1"/>
    <property type="match status" value="1"/>
</dbReference>
<dbReference type="CDD" id="cd06261">
    <property type="entry name" value="TM_PBP2"/>
    <property type="match status" value="1"/>
</dbReference>
<comment type="caution">
    <text evidence="9">The sequence shown here is derived from an EMBL/GenBank/DDBJ whole genome shotgun (WGS) entry which is preliminary data.</text>
</comment>
<evidence type="ECO:0000313" key="9">
    <source>
        <dbReference type="EMBL" id="KLN53596.1"/>
    </source>
</evidence>
<feature type="transmembrane region" description="Helical" evidence="7">
    <location>
        <begin position="163"/>
        <end position="183"/>
    </location>
</feature>
<dbReference type="EMBL" id="JZWI01000032">
    <property type="protein sequence ID" value="KLN53596.1"/>
    <property type="molecule type" value="Genomic_DNA"/>
</dbReference>
<dbReference type="Pfam" id="PF00528">
    <property type="entry name" value="BPD_transp_1"/>
    <property type="match status" value="1"/>
</dbReference>
<sequence length="290" mass="31360">MSAEMNAVPPMTMPASAAALPAATPAKVPSAAYAKWLARQRREKTLVLASRLLLLAAFFGLWEILAKTKVVNPMLTSYPSALWPTFVDLLHNGNLLTHTWATFKATVVGFVLSMVFGIAIAAGLWWSRFANKVLDPFLVVANAMPKIAFVPIFYIWLGSEYSVYGMAVAIAIFVTIMVAYEGFQSTDPNKIKLATTLGASRAQVLRMVVLPGSVPTLIAALKMNIGLSLVGVIVGEFQSASEGLGFLIVNGSQVFKLNIVMTAIVVLALMSALMYLVIARVEHHLARRYG</sequence>
<dbReference type="PATRIC" id="fig|34073.19.peg.5399"/>
<keyword evidence="6 7" id="KW-0472">Membrane</keyword>
<dbReference type="Gene3D" id="1.10.3720.10">
    <property type="entry name" value="MetI-like"/>
    <property type="match status" value="1"/>
</dbReference>
<dbReference type="PANTHER" id="PTHR30151">
    <property type="entry name" value="ALKANE SULFONATE ABC TRANSPORTER-RELATED, MEMBRANE SUBUNIT"/>
    <property type="match status" value="1"/>
</dbReference>
<dbReference type="InterPro" id="IPR035906">
    <property type="entry name" value="MetI-like_sf"/>
</dbReference>
<evidence type="ECO:0000256" key="5">
    <source>
        <dbReference type="ARBA" id="ARBA00022989"/>
    </source>
</evidence>
<dbReference type="AlphaFoldDB" id="A0A0H2LV75"/>
<reference evidence="9 10" key="1">
    <citation type="submission" date="2015-03" db="EMBL/GenBank/DDBJ databases">
        <title>Genome sequence of Variovorax paradoxus TBEA6.</title>
        <authorList>
            <person name="Poehlein A."/>
            <person name="Schuldes J."/>
            <person name="Wuebbeler J.H."/>
            <person name="Hiessl S."/>
            <person name="Steinbuechel A."/>
            <person name="Daniel R."/>
        </authorList>
    </citation>
    <scope>NUCLEOTIDE SEQUENCE [LARGE SCALE GENOMIC DNA]</scope>
    <source>
        <strain evidence="9 10">TBEA6</strain>
    </source>
</reference>
<feature type="transmembrane region" description="Helical" evidence="7">
    <location>
        <begin position="137"/>
        <end position="157"/>
    </location>
</feature>
<name>A0A0H2LV75_VARPD</name>
<evidence type="ECO:0000256" key="1">
    <source>
        <dbReference type="ARBA" id="ARBA00004651"/>
    </source>
</evidence>
<evidence type="ECO:0000256" key="2">
    <source>
        <dbReference type="ARBA" id="ARBA00022448"/>
    </source>
</evidence>
<keyword evidence="10" id="KW-1185">Reference proteome</keyword>
<keyword evidence="4 7" id="KW-0812">Transmembrane</keyword>
<feature type="transmembrane region" description="Helical" evidence="7">
    <location>
        <begin position="45"/>
        <end position="65"/>
    </location>
</feature>
<protein>
    <submittedName>
        <fullName evidence="9">Putative aliphatic sulfonates transport permease protein SsuC</fullName>
    </submittedName>
</protein>
<dbReference type="Proteomes" id="UP000035170">
    <property type="component" value="Unassembled WGS sequence"/>
</dbReference>
<evidence type="ECO:0000256" key="7">
    <source>
        <dbReference type="RuleBase" id="RU363032"/>
    </source>
</evidence>
<evidence type="ECO:0000313" key="10">
    <source>
        <dbReference type="Proteomes" id="UP000035170"/>
    </source>
</evidence>
<feature type="transmembrane region" description="Helical" evidence="7">
    <location>
        <begin position="254"/>
        <end position="278"/>
    </location>
</feature>
<dbReference type="SUPFAM" id="SSF161098">
    <property type="entry name" value="MetI-like"/>
    <property type="match status" value="1"/>
</dbReference>
<keyword evidence="3" id="KW-1003">Cell membrane</keyword>